<proteinExistence type="predicted"/>
<feature type="transmembrane region" description="Helical" evidence="1">
    <location>
        <begin position="6"/>
        <end position="33"/>
    </location>
</feature>
<sequence>MSTTLNYLLIFSFLYLPYFLFIVYHLIVLNVLITHNYVRDLQIVQDLHVFCVYENSLNRSSVAFCLYFAAELQGSNLLAEEGCWHDHETNGIQCLCQKDFCNSPRNLWTSDPNKPPIEGLKMLKRNPFVDYEYLEEESSSGKKSSSSSSSESINSIISSLDASENEDERDLVPINFDDYLSWLENNSFKTTPNPNITTENNSFQNVQFSSAIINGINNYLFYLIYFIFLILII</sequence>
<keyword evidence="1" id="KW-0812">Transmembrane</keyword>
<protein>
    <submittedName>
        <fullName evidence="2">Uncharacterized protein</fullName>
    </submittedName>
</protein>
<dbReference type="OrthoDB" id="5831822at2759"/>
<reference evidence="2 3" key="1">
    <citation type="submission" date="2020-08" db="EMBL/GenBank/DDBJ databases">
        <authorList>
            <person name="Koutsovoulos G."/>
            <person name="Danchin GJ E."/>
        </authorList>
    </citation>
    <scope>NUCLEOTIDE SEQUENCE [LARGE SCALE GENOMIC DNA]</scope>
</reference>
<dbReference type="EMBL" id="CAJEWN010000001">
    <property type="protein sequence ID" value="CAD2122539.1"/>
    <property type="molecule type" value="Genomic_DNA"/>
</dbReference>
<gene>
    <name evidence="2" type="ORF">MENT_LOCUS217</name>
</gene>
<dbReference type="AlphaFoldDB" id="A0A6V7TIW4"/>
<accession>A0A6V7TIW4</accession>
<comment type="caution">
    <text evidence="2">The sequence shown here is derived from an EMBL/GenBank/DDBJ whole genome shotgun (WGS) entry which is preliminary data.</text>
</comment>
<name>A0A6V7TIW4_MELEN</name>
<feature type="transmembrane region" description="Helical" evidence="1">
    <location>
        <begin position="211"/>
        <end position="232"/>
    </location>
</feature>
<evidence type="ECO:0000256" key="1">
    <source>
        <dbReference type="SAM" id="Phobius"/>
    </source>
</evidence>
<dbReference type="Proteomes" id="UP000580250">
    <property type="component" value="Unassembled WGS sequence"/>
</dbReference>
<keyword evidence="1" id="KW-0472">Membrane</keyword>
<organism evidence="2 3">
    <name type="scientific">Meloidogyne enterolobii</name>
    <name type="common">Root-knot nematode worm</name>
    <name type="synonym">Meloidogyne mayaguensis</name>
    <dbReference type="NCBI Taxonomy" id="390850"/>
    <lineage>
        <taxon>Eukaryota</taxon>
        <taxon>Metazoa</taxon>
        <taxon>Ecdysozoa</taxon>
        <taxon>Nematoda</taxon>
        <taxon>Chromadorea</taxon>
        <taxon>Rhabditida</taxon>
        <taxon>Tylenchina</taxon>
        <taxon>Tylenchomorpha</taxon>
        <taxon>Tylenchoidea</taxon>
        <taxon>Meloidogynidae</taxon>
        <taxon>Meloidogyninae</taxon>
        <taxon>Meloidogyne</taxon>
    </lineage>
</organism>
<evidence type="ECO:0000313" key="3">
    <source>
        <dbReference type="Proteomes" id="UP000580250"/>
    </source>
</evidence>
<evidence type="ECO:0000313" key="2">
    <source>
        <dbReference type="EMBL" id="CAD2122539.1"/>
    </source>
</evidence>
<keyword evidence="1" id="KW-1133">Transmembrane helix</keyword>